<gene>
    <name evidence="3" type="ORF">dnm_084260</name>
</gene>
<dbReference type="GO" id="GO:0003677">
    <property type="term" value="F:DNA binding"/>
    <property type="evidence" value="ECO:0007669"/>
    <property type="project" value="UniProtKB-KW"/>
</dbReference>
<dbReference type="InterPro" id="IPR041657">
    <property type="entry name" value="HTH_17"/>
</dbReference>
<dbReference type="PANTHER" id="PTHR38431:SF1">
    <property type="entry name" value="BLL2305 PROTEIN"/>
    <property type="match status" value="1"/>
</dbReference>
<dbReference type="PANTHER" id="PTHR38431">
    <property type="entry name" value="BLL2305 PROTEIN"/>
    <property type="match status" value="1"/>
</dbReference>
<reference evidence="3" key="1">
    <citation type="journal article" date="2021" name="Microb. Physiol.">
        <title>Proteogenomic Insights into the Physiology of Marine, Sulfate-Reducing, Filamentous Desulfonema limicola and Desulfonema magnum.</title>
        <authorList>
            <person name="Schnaars V."/>
            <person name="Wohlbrand L."/>
            <person name="Scheve S."/>
            <person name="Hinrichs C."/>
            <person name="Reinhardt R."/>
            <person name="Rabus R."/>
        </authorList>
    </citation>
    <scope>NUCLEOTIDE SEQUENCE</scope>
    <source>
        <strain evidence="3">4be13</strain>
    </source>
</reference>
<dbReference type="Pfam" id="PF12727">
    <property type="entry name" value="PBP_like"/>
    <property type="match status" value="1"/>
</dbReference>
<proteinExistence type="predicted"/>
<dbReference type="NCBIfam" id="TIGR01764">
    <property type="entry name" value="excise"/>
    <property type="match status" value="1"/>
</dbReference>
<dbReference type="KEGG" id="dmm:dnm_084260"/>
<evidence type="ECO:0000313" key="3">
    <source>
        <dbReference type="EMBL" id="QTA92348.1"/>
    </source>
</evidence>
<feature type="domain" description="Helix-turn-helix" evidence="2">
    <location>
        <begin position="4"/>
        <end position="53"/>
    </location>
</feature>
<dbReference type="InterPro" id="IPR024370">
    <property type="entry name" value="PBP_domain"/>
</dbReference>
<evidence type="ECO:0000313" key="4">
    <source>
        <dbReference type="Proteomes" id="UP000663722"/>
    </source>
</evidence>
<accession>A0A975BVE9</accession>
<feature type="domain" description="PBP" evidence="1">
    <location>
        <begin position="94"/>
        <end position="274"/>
    </location>
</feature>
<keyword evidence="4" id="KW-1185">Reference proteome</keyword>
<dbReference type="InterPro" id="IPR010093">
    <property type="entry name" value="SinI_DNA-bd"/>
</dbReference>
<keyword evidence="3" id="KW-0238">DNA-binding</keyword>
<dbReference type="AlphaFoldDB" id="A0A975BVE9"/>
<dbReference type="SUPFAM" id="SSF53850">
    <property type="entry name" value="Periplasmic binding protein-like II"/>
    <property type="match status" value="1"/>
</dbReference>
<evidence type="ECO:0000259" key="2">
    <source>
        <dbReference type="Pfam" id="PF12728"/>
    </source>
</evidence>
<dbReference type="Gene3D" id="3.40.190.10">
    <property type="entry name" value="Periplasmic binding protein-like II"/>
    <property type="match status" value="1"/>
</dbReference>
<dbReference type="EMBL" id="CP061800">
    <property type="protein sequence ID" value="QTA92348.1"/>
    <property type="molecule type" value="Genomic_DNA"/>
</dbReference>
<dbReference type="RefSeq" id="WP_207679748.1">
    <property type="nucleotide sequence ID" value="NZ_CP061800.1"/>
</dbReference>
<name>A0A975BVE9_9BACT</name>
<sequence>MKELFSTKEVAKFLDINEKMVYSLISEKGLPATKITGKWLFPRHLVEQWIEANTINYPEPSVSLPPYQGLLILTGSNDPLLDRTISLFNSLRSDHIAVFGNIGSLGGISALRQNLCHIASSHLLEENEKEYNFDFATRELERMPAVVNFCRREQGLLVKKKNPKNIRGIADLAKPGVRIVNRPLSTGTRLLFDRELSKAEINGENIEGYHHEIHKHLDVGIEILSDRADAGPGIRAVASLLGTDFIPLRWERYDLLILKERFFDQGVQLFIGLLHDQVFADAAKQFEGYDISLSGKMVFPYE</sequence>
<protein>
    <submittedName>
        <fullName evidence="3">DNA-binding and PBP domains-containing protein</fullName>
    </submittedName>
</protein>
<dbReference type="Pfam" id="PF12728">
    <property type="entry name" value="HTH_17"/>
    <property type="match status" value="1"/>
</dbReference>
<evidence type="ECO:0000259" key="1">
    <source>
        <dbReference type="Pfam" id="PF12727"/>
    </source>
</evidence>
<dbReference type="Proteomes" id="UP000663722">
    <property type="component" value="Chromosome"/>
</dbReference>
<organism evidence="3 4">
    <name type="scientific">Desulfonema magnum</name>
    <dbReference type="NCBI Taxonomy" id="45655"/>
    <lineage>
        <taxon>Bacteria</taxon>
        <taxon>Pseudomonadati</taxon>
        <taxon>Thermodesulfobacteriota</taxon>
        <taxon>Desulfobacteria</taxon>
        <taxon>Desulfobacterales</taxon>
        <taxon>Desulfococcaceae</taxon>
        <taxon>Desulfonema</taxon>
    </lineage>
</organism>